<dbReference type="Gene3D" id="3.20.20.120">
    <property type="entry name" value="Enolase-like C-terminal domain"/>
    <property type="match status" value="1"/>
</dbReference>
<evidence type="ECO:0000256" key="11">
    <source>
        <dbReference type="PIRSR" id="PIRSR017107-2"/>
    </source>
</evidence>
<evidence type="ECO:0000256" key="12">
    <source>
        <dbReference type="PIRSR" id="PIRSR017107-3"/>
    </source>
</evidence>
<dbReference type="NCBIfam" id="TIGR01502">
    <property type="entry name" value="B_methylAsp_ase"/>
    <property type="match status" value="1"/>
</dbReference>
<name>A0ABD5Y557_9EURY</name>
<feature type="binding site" evidence="13">
    <location>
        <position position="310"/>
    </location>
    <ligand>
        <name>Mg(2+)</name>
        <dbReference type="ChEBI" id="CHEBI:18420"/>
    </ligand>
</feature>
<comment type="caution">
    <text evidence="16">The sequence shown here is derived from an EMBL/GenBank/DDBJ whole genome shotgun (WGS) entry which is preliminary data.</text>
</comment>
<dbReference type="GO" id="GO:0046872">
    <property type="term" value="F:metal ion binding"/>
    <property type="evidence" value="ECO:0007669"/>
    <property type="project" value="UniProtKB-KW"/>
</dbReference>
<protein>
    <recommendedName>
        <fullName evidence="6">methylaspartate ammonia-lyase</fullName>
        <ecNumber evidence="6">4.3.1.2</ecNumber>
    </recommendedName>
</protein>
<comment type="subunit">
    <text evidence="5">Homodimer.</text>
</comment>
<reference evidence="16 17" key="1">
    <citation type="journal article" date="2019" name="Int. J. Syst. Evol. Microbiol.">
        <title>The Global Catalogue of Microorganisms (GCM) 10K type strain sequencing project: providing services to taxonomists for standard genome sequencing and annotation.</title>
        <authorList>
            <consortium name="The Broad Institute Genomics Platform"/>
            <consortium name="The Broad Institute Genome Sequencing Center for Infectious Disease"/>
            <person name="Wu L."/>
            <person name="Ma J."/>
        </authorList>
    </citation>
    <scope>NUCLEOTIDE SEQUENCE [LARGE SCALE GENOMIC DNA]</scope>
    <source>
        <strain evidence="16 17">XZYJT29</strain>
    </source>
</reference>
<dbReference type="SFLD" id="SFLDS00001">
    <property type="entry name" value="Enolase"/>
    <property type="match status" value="1"/>
</dbReference>
<evidence type="ECO:0000256" key="4">
    <source>
        <dbReference type="ARBA" id="ARBA00009954"/>
    </source>
</evidence>
<comment type="similarity">
    <text evidence="4">Belongs to the methylaspartate ammonia-lyase family.</text>
</comment>
<dbReference type="InterPro" id="IPR022665">
    <property type="entry name" value="MeAsp_NH4-lyase_N"/>
</dbReference>
<evidence type="ECO:0000256" key="8">
    <source>
        <dbReference type="ARBA" id="ARBA00022842"/>
    </source>
</evidence>
<dbReference type="PANTHER" id="PTHR48073:SF2">
    <property type="entry name" value="O-SUCCINYLBENZOATE SYNTHASE"/>
    <property type="match status" value="1"/>
</dbReference>
<dbReference type="Gene3D" id="3.30.390.10">
    <property type="entry name" value="Enolase-like, N-terminal domain"/>
    <property type="match status" value="1"/>
</dbReference>
<evidence type="ECO:0000256" key="7">
    <source>
        <dbReference type="ARBA" id="ARBA00022723"/>
    </source>
</evidence>
<evidence type="ECO:0000256" key="13">
    <source>
        <dbReference type="PIRSR" id="PIRSR017107-4"/>
    </source>
</evidence>
<keyword evidence="8 13" id="KW-0460">Magnesium</keyword>
<feature type="binding site" evidence="13">
    <location>
        <position position="239"/>
    </location>
    <ligand>
        <name>Mg(2+)</name>
        <dbReference type="ChEBI" id="CHEBI:18420"/>
    </ligand>
</feature>
<proteinExistence type="inferred from homology"/>
<feature type="binding site" evidence="13">
    <location>
        <position position="276"/>
    </location>
    <ligand>
        <name>Mg(2+)</name>
        <dbReference type="ChEBI" id="CHEBI:18420"/>
    </ligand>
</feature>
<feature type="domain" description="Methylaspartate ammonia-lyase N-terminal" evidence="14">
    <location>
        <begin position="1"/>
        <end position="161"/>
    </location>
</feature>
<dbReference type="SUPFAM" id="SSF54826">
    <property type="entry name" value="Enolase N-terminal domain-like"/>
    <property type="match status" value="1"/>
</dbReference>
<comment type="catalytic activity">
    <reaction evidence="1">
        <text>(2S,3S)-3-methyl-L-aspartate = mesaconate + NH4(+)</text>
        <dbReference type="Rhea" id="RHEA:12829"/>
        <dbReference type="ChEBI" id="CHEBI:28938"/>
        <dbReference type="ChEBI" id="CHEBI:36986"/>
        <dbReference type="ChEBI" id="CHEBI:58724"/>
        <dbReference type="EC" id="4.3.1.2"/>
    </reaction>
</comment>
<dbReference type="EC" id="4.3.1.2" evidence="6"/>
<dbReference type="SUPFAM" id="SSF51604">
    <property type="entry name" value="Enolase C-terminal domain-like"/>
    <property type="match status" value="1"/>
</dbReference>
<evidence type="ECO:0000256" key="9">
    <source>
        <dbReference type="ARBA" id="ARBA00023239"/>
    </source>
</evidence>
<evidence type="ECO:0000256" key="3">
    <source>
        <dbReference type="ARBA" id="ARBA00004675"/>
    </source>
</evidence>
<dbReference type="SFLD" id="SFLDF00007">
    <property type="entry name" value="methylaspartate_ammonia-lyase"/>
    <property type="match status" value="1"/>
</dbReference>
<feature type="binding site" evidence="11">
    <location>
        <position position="175"/>
    </location>
    <ligand>
        <name>(2S,3S)-3-methyl-L-aspartate</name>
        <dbReference type="ChEBI" id="CHEBI:58724"/>
    </ligand>
</feature>
<dbReference type="InterPro" id="IPR022662">
    <property type="entry name" value="MeAsp_NH4-lyase_C"/>
</dbReference>
<sequence length="429" mass="45022">MRIESVRAVPGVSGFYFDDQRAIKAGADEDGFAYAGEPVTNGFDAVRQAGEALLVELELSDGSVVRGDCAAVQYSGAGGRDPLFRAEEYAPVVEGPVADALRGRDPRAFADNVSVVELLPSAADDGQALHTAVRYGVSQALAAAAARVRRITPTGVFAEAFGTAPATDPVPVFGQSGDERRRNAEKMLVKGVPVLPHGLFNSEAKLGSDGGRLVEYLAWLGERAGELGPDGYRPQFHVDVYGTVGEVFGPPYDRAEVTDYFADLAAAADPYPLQVEGPMDAGGRSEQIAAMAELRDGLDGAGVSVDIVADEWCNTYGDVQAFVDAGAADVVQVKTPDLGGIQRSARAVTECDGTDTRAYLGGTCNETAVSARACVHVALATDAAQILAKPGMGFDEGYMVVTNEMRRTLARRERADRAVPADGSGGGRR</sequence>
<keyword evidence="17" id="KW-1185">Reference proteome</keyword>
<dbReference type="InterPro" id="IPR029017">
    <property type="entry name" value="Enolase-like_N"/>
</dbReference>
<dbReference type="InterPro" id="IPR006395">
    <property type="entry name" value="Me_Asp_am_lyase"/>
</dbReference>
<evidence type="ECO:0000256" key="6">
    <source>
        <dbReference type="ARBA" id="ARBA00012993"/>
    </source>
</evidence>
<feature type="active site" description="Proton acceptor" evidence="10">
    <location>
        <position position="334"/>
    </location>
</feature>
<dbReference type="Pfam" id="PF07476">
    <property type="entry name" value="MAAL_C"/>
    <property type="match status" value="1"/>
</dbReference>
<comment type="pathway">
    <text evidence="3">Amino-acid degradation; L-glutamate degradation via mesaconate pathway; acetate and pyruvate from L-glutamate: step 2/4.</text>
</comment>
<dbReference type="GeneID" id="78822845"/>
<dbReference type="InterPro" id="IPR036849">
    <property type="entry name" value="Enolase-like_C_sf"/>
</dbReference>
<dbReference type="RefSeq" id="WP_274323568.1">
    <property type="nucleotide sequence ID" value="NZ_CP118158.1"/>
</dbReference>
<comment type="cofactor">
    <cofactor evidence="2 13">
        <name>Mg(2+)</name>
        <dbReference type="ChEBI" id="CHEBI:18420"/>
    </cofactor>
</comment>
<accession>A0ABD5Y557</accession>
<evidence type="ECO:0000256" key="2">
    <source>
        <dbReference type="ARBA" id="ARBA00001946"/>
    </source>
</evidence>
<dbReference type="EMBL" id="JBHTAS010000001">
    <property type="protein sequence ID" value="MFC7142503.1"/>
    <property type="molecule type" value="Genomic_DNA"/>
</dbReference>
<dbReference type="Proteomes" id="UP001596432">
    <property type="component" value="Unassembled WGS sequence"/>
</dbReference>
<evidence type="ECO:0000313" key="16">
    <source>
        <dbReference type="EMBL" id="MFC7142503.1"/>
    </source>
</evidence>
<dbReference type="Pfam" id="PF05034">
    <property type="entry name" value="MAAL_N"/>
    <property type="match status" value="1"/>
</dbReference>
<evidence type="ECO:0000256" key="5">
    <source>
        <dbReference type="ARBA" id="ARBA00011738"/>
    </source>
</evidence>
<dbReference type="PIRSF" id="PIRSF017107">
    <property type="entry name" value="MAL"/>
    <property type="match status" value="1"/>
</dbReference>
<feature type="site" description="Transition state stabilizer" evidence="12">
    <location>
        <position position="197"/>
    </location>
</feature>
<dbReference type="PANTHER" id="PTHR48073">
    <property type="entry name" value="O-SUCCINYLBENZOATE SYNTHASE-RELATED"/>
    <property type="match status" value="1"/>
</dbReference>
<evidence type="ECO:0000256" key="1">
    <source>
        <dbReference type="ARBA" id="ARBA00000789"/>
    </source>
</evidence>
<dbReference type="CDD" id="cd03314">
    <property type="entry name" value="MAL"/>
    <property type="match status" value="1"/>
</dbReference>
<dbReference type="GO" id="GO:0050096">
    <property type="term" value="F:methylaspartate ammonia-lyase activity"/>
    <property type="evidence" value="ECO:0007669"/>
    <property type="project" value="UniProtKB-EC"/>
</dbReference>
<keyword evidence="7 13" id="KW-0479">Metal-binding</keyword>
<organism evidence="16 17">
    <name type="scientific">Halosimplex aquaticum</name>
    <dbReference type="NCBI Taxonomy" id="3026162"/>
    <lineage>
        <taxon>Archaea</taxon>
        <taxon>Methanobacteriati</taxon>
        <taxon>Methanobacteriota</taxon>
        <taxon>Stenosarchaea group</taxon>
        <taxon>Halobacteria</taxon>
        <taxon>Halobacteriales</taxon>
        <taxon>Haloarculaceae</taxon>
        <taxon>Halosimplex</taxon>
    </lineage>
</organism>
<feature type="domain" description="Methylaspartate ammonia-lyase C-terminal" evidence="15">
    <location>
        <begin position="167"/>
        <end position="412"/>
    </location>
</feature>
<evidence type="ECO:0000259" key="14">
    <source>
        <dbReference type="Pfam" id="PF05034"/>
    </source>
</evidence>
<keyword evidence="9 16" id="KW-0456">Lyase</keyword>
<evidence type="ECO:0000259" key="15">
    <source>
        <dbReference type="Pfam" id="PF07476"/>
    </source>
</evidence>
<dbReference type="AlphaFoldDB" id="A0ABD5Y557"/>
<gene>
    <name evidence="16" type="ORF">ACFQMA_22025</name>
</gene>
<evidence type="ECO:0000313" key="17">
    <source>
        <dbReference type="Proteomes" id="UP001596432"/>
    </source>
</evidence>
<evidence type="ECO:0000256" key="10">
    <source>
        <dbReference type="PIRSR" id="PIRSR017107-1"/>
    </source>
</evidence>
<dbReference type="SFLD" id="SFLDG00151">
    <property type="entry name" value="methylaspartate_ammonia-lyase"/>
    <property type="match status" value="1"/>
</dbReference>
<feature type="binding site" evidence="11">
    <location>
        <position position="332"/>
    </location>
    <ligand>
        <name>(2S,3S)-3-methyl-L-aspartate</name>
        <dbReference type="ChEBI" id="CHEBI:58724"/>
    </ligand>
</feature>